<keyword evidence="7" id="KW-0285">Flavoprotein</keyword>
<keyword evidence="21" id="KW-1185">Reference proteome</keyword>
<dbReference type="InterPro" id="IPR036188">
    <property type="entry name" value="FAD/NAD-bd_sf"/>
</dbReference>
<dbReference type="SUPFAM" id="SSF51905">
    <property type="entry name" value="FAD/NAD(P)-binding domain"/>
    <property type="match status" value="1"/>
</dbReference>
<comment type="subunit">
    <text evidence="4">Monomer.</text>
</comment>
<organism evidence="20 21">
    <name type="scientific">Crucibulum laeve</name>
    <dbReference type="NCBI Taxonomy" id="68775"/>
    <lineage>
        <taxon>Eukaryota</taxon>
        <taxon>Fungi</taxon>
        <taxon>Dikarya</taxon>
        <taxon>Basidiomycota</taxon>
        <taxon>Agaricomycotina</taxon>
        <taxon>Agaricomycetes</taxon>
        <taxon>Agaricomycetidae</taxon>
        <taxon>Agaricales</taxon>
        <taxon>Agaricineae</taxon>
        <taxon>Nidulariaceae</taxon>
        <taxon>Crucibulum</taxon>
    </lineage>
</organism>
<evidence type="ECO:0000313" key="20">
    <source>
        <dbReference type="EMBL" id="TFK33832.1"/>
    </source>
</evidence>
<comment type="subcellular location">
    <subcellularLocation>
        <location evidence="2">Secreted</location>
    </subcellularLocation>
</comment>
<comment type="function">
    <text evidence="12">Catalyzes the single-oxidation or sequential double oxidation reaction of carbohydrates primarily at carbon-2 and/or carbon-3 with the concomitant reduction of the flavin. The enzyme exhibits a broad sugar substrate specificity, oxidizing different aldopyranoses to the corresponding C-1, C-2, C-3 or C-1,2, C-2,3 and C-3,4 (di)dehydro sugars with substrate-specific regioselectivity. Accepts only a narrow range of electron acceptors such as substituted benzoquinones and complexed metal ions and reacts extremely slowly with O(2) as acceptor. May play a role in the natural recycling of plant matter by oxidizing all major monosaccharides in lignocellulose and by reducing quinone compounds or reactive radical species generated during lignin depolymerization.</text>
</comment>
<evidence type="ECO:0000256" key="10">
    <source>
        <dbReference type="ARBA" id="ARBA00023002"/>
    </source>
</evidence>
<evidence type="ECO:0000256" key="4">
    <source>
        <dbReference type="ARBA" id="ARBA00011245"/>
    </source>
</evidence>
<dbReference type="OrthoDB" id="269227at2759"/>
<evidence type="ECO:0000259" key="19">
    <source>
        <dbReference type="PROSITE" id="PS00624"/>
    </source>
</evidence>
<evidence type="ECO:0000256" key="15">
    <source>
        <dbReference type="ARBA" id="ARBA00034029"/>
    </source>
</evidence>
<dbReference type="STRING" id="68775.A0A5C3LMB6"/>
<keyword evidence="6" id="KW-0964">Secreted</keyword>
<evidence type="ECO:0000256" key="13">
    <source>
        <dbReference type="ARBA" id="ARBA00033986"/>
    </source>
</evidence>
<dbReference type="GO" id="GO:0005576">
    <property type="term" value="C:extracellular region"/>
    <property type="evidence" value="ECO:0007669"/>
    <property type="project" value="UniProtKB-SubCell"/>
</dbReference>
<evidence type="ECO:0000256" key="7">
    <source>
        <dbReference type="ARBA" id="ARBA00022630"/>
    </source>
</evidence>
<proteinExistence type="inferred from homology"/>
<protein>
    <recommendedName>
        <fullName evidence="5">pyranose dehydrogenase (acceptor)</fullName>
        <ecNumber evidence="5">1.1.99.29</ecNumber>
    </recommendedName>
</protein>
<evidence type="ECO:0000256" key="3">
    <source>
        <dbReference type="ARBA" id="ARBA00010790"/>
    </source>
</evidence>
<comment type="catalytic activity">
    <reaction evidence="13">
        <text>pyranose + acceptor = pyranos-2-ulose + reduced acceptor.</text>
        <dbReference type="EC" id="1.1.99.29"/>
    </reaction>
</comment>
<reference evidence="20 21" key="1">
    <citation type="journal article" date="2019" name="Nat. Ecol. Evol.">
        <title>Megaphylogeny resolves global patterns of mushroom evolution.</title>
        <authorList>
            <person name="Varga T."/>
            <person name="Krizsan K."/>
            <person name="Foldi C."/>
            <person name="Dima B."/>
            <person name="Sanchez-Garcia M."/>
            <person name="Sanchez-Ramirez S."/>
            <person name="Szollosi G.J."/>
            <person name="Szarkandi J.G."/>
            <person name="Papp V."/>
            <person name="Albert L."/>
            <person name="Andreopoulos W."/>
            <person name="Angelini C."/>
            <person name="Antonin V."/>
            <person name="Barry K.W."/>
            <person name="Bougher N.L."/>
            <person name="Buchanan P."/>
            <person name="Buyck B."/>
            <person name="Bense V."/>
            <person name="Catcheside P."/>
            <person name="Chovatia M."/>
            <person name="Cooper J."/>
            <person name="Damon W."/>
            <person name="Desjardin D."/>
            <person name="Finy P."/>
            <person name="Geml J."/>
            <person name="Haridas S."/>
            <person name="Hughes K."/>
            <person name="Justo A."/>
            <person name="Karasinski D."/>
            <person name="Kautmanova I."/>
            <person name="Kiss B."/>
            <person name="Kocsube S."/>
            <person name="Kotiranta H."/>
            <person name="LaButti K.M."/>
            <person name="Lechner B.E."/>
            <person name="Liimatainen K."/>
            <person name="Lipzen A."/>
            <person name="Lukacs Z."/>
            <person name="Mihaltcheva S."/>
            <person name="Morgado L.N."/>
            <person name="Niskanen T."/>
            <person name="Noordeloos M.E."/>
            <person name="Ohm R.A."/>
            <person name="Ortiz-Santana B."/>
            <person name="Ovrebo C."/>
            <person name="Racz N."/>
            <person name="Riley R."/>
            <person name="Savchenko A."/>
            <person name="Shiryaev A."/>
            <person name="Soop K."/>
            <person name="Spirin V."/>
            <person name="Szebenyi C."/>
            <person name="Tomsovsky M."/>
            <person name="Tulloss R.E."/>
            <person name="Uehling J."/>
            <person name="Grigoriev I.V."/>
            <person name="Vagvolgyi C."/>
            <person name="Papp T."/>
            <person name="Martin F.M."/>
            <person name="Miettinen O."/>
            <person name="Hibbett D.S."/>
            <person name="Nagy L.G."/>
        </authorList>
    </citation>
    <scope>NUCLEOTIDE SEQUENCE [LARGE SCALE GENOMIC DNA]</scope>
    <source>
        <strain evidence="20 21">CBS 166.37</strain>
    </source>
</reference>
<evidence type="ECO:0000256" key="14">
    <source>
        <dbReference type="ARBA" id="ARBA00034010"/>
    </source>
</evidence>
<comment type="similarity">
    <text evidence="3">Belongs to the GMC oxidoreductase family.</text>
</comment>
<gene>
    <name evidence="20" type="ORF">BDQ12DRAFT_637140</name>
</gene>
<dbReference type="EMBL" id="ML213641">
    <property type="protein sequence ID" value="TFK33832.1"/>
    <property type="molecule type" value="Genomic_DNA"/>
</dbReference>
<dbReference type="SUPFAM" id="SSF54373">
    <property type="entry name" value="FAD-linked reductases, C-terminal domain"/>
    <property type="match status" value="1"/>
</dbReference>
<comment type="catalytic activity">
    <reaction evidence="17">
        <text>a pyranoside + acceptor = a pyranosid-3,4-diulose + reduced acceptor.</text>
        <dbReference type="EC" id="1.1.99.29"/>
    </reaction>
</comment>
<dbReference type="PIRSF" id="PIRSF000137">
    <property type="entry name" value="Alcohol_oxidase"/>
    <property type="match status" value="1"/>
</dbReference>
<evidence type="ECO:0000256" key="12">
    <source>
        <dbReference type="ARBA" id="ARBA00024699"/>
    </source>
</evidence>
<feature type="active site" description="Proton acceptor" evidence="18">
    <location>
        <position position="573"/>
    </location>
</feature>
<evidence type="ECO:0000256" key="1">
    <source>
        <dbReference type="ARBA" id="ARBA00001974"/>
    </source>
</evidence>
<dbReference type="AlphaFoldDB" id="A0A5C3LMB6"/>
<comment type="catalytic activity">
    <reaction evidence="16">
        <text>a pyranoside + acceptor = a pyranosid-3-ulose + reduced acceptor.</text>
        <dbReference type="EC" id="1.1.99.29"/>
    </reaction>
</comment>
<dbReference type="Pfam" id="PF05199">
    <property type="entry name" value="GMC_oxred_C"/>
    <property type="match status" value="1"/>
</dbReference>
<dbReference type="GO" id="GO:0033718">
    <property type="term" value="F:pyranose dehydrogenase (acceptor) activity"/>
    <property type="evidence" value="ECO:0007669"/>
    <property type="project" value="UniProtKB-EC"/>
</dbReference>
<dbReference type="PANTHER" id="PTHR11552:SF201">
    <property type="entry name" value="GLUCOSE-METHANOL-CHOLINE OXIDOREDUCTASE N-TERMINAL DOMAIN-CONTAINING PROTEIN"/>
    <property type="match status" value="1"/>
</dbReference>
<dbReference type="InterPro" id="IPR000172">
    <property type="entry name" value="GMC_OxRdtase_N"/>
</dbReference>
<name>A0A5C3LMB6_9AGAR</name>
<evidence type="ECO:0000256" key="8">
    <source>
        <dbReference type="ARBA" id="ARBA00022729"/>
    </source>
</evidence>
<dbReference type="PROSITE" id="PS00624">
    <property type="entry name" value="GMC_OXRED_2"/>
    <property type="match status" value="1"/>
</dbReference>
<accession>A0A5C3LMB6</accession>
<evidence type="ECO:0000256" key="9">
    <source>
        <dbReference type="ARBA" id="ARBA00022827"/>
    </source>
</evidence>
<sequence>MSSDLTDLKSFDYVIVGGGNAGLVAAARLVEDPIITVCVLEAGEDVTHLPDIIIPGLSFKNMGNPNFDWSFQSTPQVNANDRTIHLLRGKGLGGSTILNFMELARGHEEEYDAFETLGAKGWNWKSLLEYFKKSETFTVSSNDMERFGATVNPLFHGTEGPLHRTMSKWICDAHMPFLKTLESLGIPFNPDCSSGSNTGIFHAGHAIDPIEASRSSSATAYYEPVKAKRNLKVITGARATQILLKKDDVPRTVVAQGVNFIKDGKELTVYCRKEVIISAGTFQTPQLLELSGIGSKATLDKYGIPVILDLPGVGENLQDHFWCPFTAVMDSKYESFEVLANPERAVQEMELYEKSKSGMMSTAASSIFAFIPPTKFLSDIDVVRSSLKSVIASTPGQQKAIDIQKAWFENDNIGHLEFAPFPGFMPAPGKAPVPGKHYFSLFAGLLHPFSRGTVHINSSSILDAPNIDLRVLDNEADLEMMVQAIKFSRKVIRNQPLSGMITEEVIPGPEIESDEDIKDWIRNIIQTTFHPIGTAAMVPLEDGGVVDAELKVYGTSNLRVVDASIIPIQISSHTQATVYAIAEKAVDIIKGSMRS</sequence>
<evidence type="ECO:0000256" key="5">
    <source>
        <dbReference type="ARBA" id="ARBA00013177"/>
    </source>
</evidence>
<evidence type="ECO:0000256" key="17">
    <source>
        <dbReference type="ARBA" id="ARBA00034059"/>
    </source>
</evidence>
<evidence type="ECO:0000256" key="18">
    <source>
        <dbReference type="PIRSR" id="PIRSR000137-1"/>
    </source>
</evidence>
<comment type="catalytic activity">
    <reaction evidence="14">
        <text>pyranose + acceptor = pyranos-2,3-diulose + reduced acceptor.</text>
        <dbReference type="EC" id="1.1.99.29"/>
    </reaction>
</comment>
<dbReference type="PANTHER" id="PTHR11552">
    <property type="entry name" value="GLUCOSE-METHANOL-CHOLINE GMC OXIDOREDUCTASE"/>
    <property type="match status" value="1"/>
</dbReference>
<keyword evidence="11" id="KW-0325">Glycoprotein</keyword>
<dbReference type="Pfam" id="PF00732">
    <property type="entry name" value="GMC_oxred_N"/>
    <property type="match status" value="1"/>
</dbReference>
<keyword evidence="10" id="KW-0560">Oxidoreductase</keyword>
<evidence type="ECO:0000256" key="6">
    <source>
        <dbReference type="ARBA" id="ARBA00022525"/>
    </source>
</evidence>
<dbReference type="Gene3D" id="3.50.50.60">
    <property type="entry name" value="FAD/NAD(P)-binding domain"/>
    <property type="match status" value="1"/>
</dbReference>
<dbReference type="Gene3D" id="3.30.560.10">
    <property type="entry name" value="Glucose Oxidase, domain 3"/>
    <property type="match status" value="1"/>
</dbReference>
<feature type="domain" description="Glucose-methanol-choline oxidoreductase N-terminal" evidence="19">
    <location>
        <begin position="280"/>
        <end position="294"/>
    </location>
</feature>
<dbReference type="InterPro" id="IPR007867">
    <property type="entry name" value="GMC_OxRtase_C"/>
</dbReference>
<dbReference type="InterPro" id="IPR012132">
    <property type="entry name" value="GMC_OxRdtase"/>
</dbReference>
<dbReference type="EC" id="1.1.99.29" evidence="5"/>
<evidence type="ECO:0000256" key="11">
    <source>
        <dbReference type="ARBA" id="ARBA00023180"/>
    </source>
</evidence>
<evidence type="ECO:0000313" key="21">
    <source>
        <dbReference type="Proteomes" id="UP000308652"/>
    </source>
</evidence>
<comment type="cofactor">
    <cofactor evidence="1">
        <name>FAD</name>
        <dbReference type="ChEBI" id="CHEBI:57692"/>
    </cofactor>
</comment>
<dbReference type="Proteomes" id="UP000308652">
    <property type="component" value="Unassembled WGS sequence"/>
</dbReference>
<keyword evidence="9" id="KW-0274">FAD</keyword>
<keyword evidence="8" id="KW-0732">Signal</keyword>
<comment type="catalytic activity">
    <reaction evidence="15">
        <text>pyranose + acceptor = pyranos-3-ulose + reduced acceptor.</text>
        <dbReference type="EC" id="1.1.99.29"/>
    </reaction>
</comment>
<evidence type="ECO:0000256" key="2">
    <source>
        <dbReference type="ARBA" id="ARBA00004613"/>
    </source>
</evidence>
<feature type="active site" description="Proton donor" evidence="18">
    <location>
        <position position="530"/>
    </location>
</feature>
<dbReference type="GO" id="GO:0050660">
    <property type="term" value="F:flavin adenine dinucleotide binding"/>
    <property type="evidence" value="ECO:0007669"/>
    <property type="project" value="InterPro"/>
</dbReference>
<evidence type="ECO:0000256" key="16">
    <source>
        <dbReference type="ARBA" id="ARBA00034050"/>
    </source>
</evidence>